<protein>
    <submittedName>
        <fullName evidence="2">Type II secretion system protein</fullName>
    </submittedName>
</protein>
<dbReference type="InterPro" id="IPR045584">
    <property type="entry name" value="Pilin-like"/>
</dbReference>
<dbReference type="NCBIfam" id="TIGR02532">
    <property type="entry name" value="IV_pilin_GFxxxE"/>
    <property type="match status" value="1"/>
</dbReference>
<evidence type="ECO:0000313" key="3">
    <source>
        <dbReference type="Proteomes" id="UP000262832"/>
    </source>
</evidence>
<name>A0ABN5PJZ7_9VIBR</name>
<dbReference type="InterPro" id="IPR012902">
    <property type="entry name" value="N_methyl_site"/>
</dbReference>
<organism evidence="2 3">
    <name type="scientific">Vibrio alfacsensis</name>
    <dbReference type="NCBI Taxonomy" id="1074311"/>
    <lineage>
        <taxon>Bacteria</taxon>
        <taxon>Pseudomonadati</taxon>
        <taxon>Pseudomonadota</taxon>
        <taxon>Gammaproteobacteria</taxon>
        <taxon>Vibrionales</taxon>
        <taxon>Vibrionaceae</taxon>
        <taxon>Vibrio</taxon>
    </lineage>
</organism>
<proteinExistence type="predicted"/>
<accession>A0ABN5PJZ7</accession>
<dbReference type="EMBL" id="CP032094">
    <property type="protein sequence ID" value="AXY02561.1"/>
    <property type="molecule type" value="Genomic_DNA"/>
</dbReference>
<dbReference type="RefSeq" id="WP_128812476.1">
    <property type="nucleotide sequence ID" value="NZ_CP032094.1"/>
</dbReference>
<evidence type="ECO:0000256" key="1">
    <source>
        <dbReference type="SAM" id="Phobius"/>
    </source>
</evidence>
<gene>
    <name evidence="2" type="ORF">D1115_16030</name>
</gene>
<keyword evidence="1" id="KW-0812">Transmembrane</keyword>
<keyword evidence="1" id="KW-0472">Membrane</keyword>
<dbReference type="PROSITE" id="PS00409">
    <property type="entry name" value="PROKAR_NTER_METHYL"/>
    <property type="match status" value="1"/>
</dbReference>
<keyword evidence="3" id="KW-1185">Reference proteome</keyword>
<evidence type="ECO:0000313" key="2">
    <source>
        <dbReference type="EMBL" id="AXY02561.1"/>
    </source>
</evidence>
<reference evidence="2 3" key="1">
    <citation type="submission" date="2018-08" db="EMBL/GenBank/DDBJ databases">
        <title>Genomic taxonomy of the Vibrionaceae family.</title>
        <authorList>
            <person name="Gomez-Gil B."/>
            <person name="Tanaka M."/>
            <person name="Sawabe T."/>
            <person name="Enciso-Ibarra K."/>
        </authorList>
    </citation>
    <scope>NUCLEOTIDE SEQUENCE [LARGE SCALE GENOMIC DNA]</scope>
    <source>
        <strain evidence="2 3">CAIM 1831</strain>
    </source>
</reference>
<keyword evidence="1" id="KW-1133">Transmembrane helix</keyword>
<dbReference type="Proteomes" id="UP000262832">
    <property type="component" value="Chromosome II"/>
</dbReference>
<dbReference type="SUPFAM" id="SSF54523">
    <property type="entry name" value="Pili subunits"/>
    <property type="match status" value="1"/>
</dbReference>
<sequence length="178" mass="19709">MKQKGFTLLEISIVIATLGSIALAAMPVLLDIHRQAYAAMLQSSHSSLNTALKFFHARVVIDDAENERQIIYIDRNVKLLNGMPEASADSIRALLEIALPVAGGSQIDEPCEGSDFCIIGQQYPNSANFVDIPDYQFSDYSGLDRVVYVWPQGYTLAEEECYFYYVNQSSTESVVKGV</sequence>
<feature type="transmembrane region" description="Helical" evidence="1">
    <location>
        <begin position="6"/>
        <end position="30"/>
    </location>
</feature>